<dbReference type="OrthoDB" id="9780160at2"/>
<dbReference type="InterPro" id="IPR048279">
    <property type="entry name" value="MdtK-like"/>
</dbReference>
<evidence type="ECO:0000256" key="8">
    <source>
        <dbReference type="ARBA" id="ARBA00023136"/>
    </source>
</evidence>
<feature type="transmembrane region" description="Helical" evidence="10">
    <location>
        <begin position="88"/>
        <end position="113"/>
    </location>
</feature>
<dbReference type="Pfam" id="PF01554">
    <property type="entry name" value="MatE"/>
    <property type="match status" value="2"/>
</dbReference>
<evidence type="ECO:0000256" key="3">
    <source>
        <dbReference type="ARBA" id="ARBA00022449"/>
    </source>
</evidence>
<feature type="transmembrane region" description="Helical" evidence="10">
    <location>
        <begin position="424"/>
        <end position="443"/>
    </location>
</feature>
<dbReference type="AlphaFoldDB" id="A0A4P9K575"/>
<keyword evidence="12" id="KW-1185">Reference proteome</keyword>
<evidence type="ECO:0000313" key="11">
    <source>
        <dbReference type="EMBL" id="QCU90122.1"/>
    </source>
</evidence>
<dbReference type="CDD" id="cd13131">
    <property type="entry name" value="MATE_NorM_like"/>
    <property type="match status" value="1"/>
</dbReference>
<dbReference type="PANTHER" id="PTHR43298:SF2">
    <property type="entry name" value="FMN_FAD EXPORTER YEEO-RELATED"/>
    <property type="match status" value="1"/>
</dbReference>
<evidence type="ECO:0000256" key="1">
    <source>
        <dbReference type="ARBA" id="ARBA00004429"/>
    </source>
</evidence>
<evidence type="ECO:0000256" key="7">
    <source>
        <dbReference type="ARBA" id="ARBA00023065"/>
    </source>
</evidence>
<feature type="transmembrane region" description="Helical" evidence="10">
    <location>
        <begin position="390"/>
        <end position="412"/>
    </location>
</feature>
<keyword evidence="5 10" id="KW-0812">Transmembrane</keyword>
<feature type="transmembrane region" description="Helical" evidence="10">
    <location>
        <begin position="12"/>
        <end position="35"/>
    </location>
</feature>
<evidence type="ECO:0000256" key="9">
    <source>
        <dbReference type="ARBA" id="ARBA00031636"/>
    </source>
</evidence>
<dbReference type="GO" id="GO:0005886">
    <property type="term" value="C:plasma membrane"/>
    <property type="evidence" value="ECO:0007669"/>
    <property type="project" value="UniProtKB-SubCell"/>
</dbReference>
<feature type="transmembrane region" description="Helical" evidence="10">
    <location>
        <begin position="280"/>
        <end position="301"/>
    </location>
</feature>
<dbReference type="GO" id="GO:0015297">
    <property type="term" value="F:antiporter activity"/>
    <property type="evidence" value="ECO:0007669"/>
    <property type="project" value="UniProtKB-KW"/>
</dbReference>
<feature type="transmembrane region" description="Helical" evidence="10">
    <location>
        <begin position="198"/>
        <end position="221"/>
    </location>
</feature>
<accession>A0A4P9K575</accession>
<keyword evidence="6 10" id="KW-1133">Transmembrane helix</keyword>
<sequence>MKVSISDLKNESNLLIKLAMPILFAQLALTGLGVVDTLMSGRVGTDDLAAVGLGTNIFLPVFIFATGILLAITPMVSRANGQNSPAQIGHFLVQGVWLSLPLGLLSMLLLMNLQPLLDVLELSANVYQLTEDYLFYISFGMPGVAAYQALRFFWEGVGKTLPTMWISFAGLLINVPLNYVFIYGYGPFEAMGAAGCGVASALVMWSMFVVGVIYIFSSSFFKTYLRHIRNIKVVWHDGVKSLLNLGVPNSLALLFEVGLFSFIILFIAPLGTHIIGAHQIAINVTSLAFMVPLSFAMALTVRVGYGYGQQSKQQVRISLVNGFLWALLIGALMAAISFWLRFEIVTLYTFDPNVIALAASLLVFAAMYQICDAVQVTAAGALRGFHDTKVTMWVTLLSYWVIGLGLGNVFAFTDWMTHEPMGVSGFWLGIVLGLTLAAILLPLRLQKVYKERLHA</sequence>
<dbReference type="GO" id="GO:0042910">
    <property type="term" value="F:xenobiotic transmembrane transporter activity"/>
    <property type="evidence" value="ECO:0007669"/>
    <property type="project" value="InterPro"/>
</dbReference>
<dbReference type="PANTHER" id="PTHR43298">
    <property type="entry name" value="MULTIDRUG RESISTANCE PROTEIN NORM-RELATED"/>
    <property type="match status" value="1"/>
</dbReference>
<feature type="transmembrane region" description="Helical" evidence="10">
    <location>
        <begin position="55"/>
        <end position="76"/>
    </location>
</feature>
<dbReference type="KEGG" id="thig:FE785_05490"/>
<organism evidence="11 12">
    <name type="scientific">Thiomicrorhabdus sediminis</name>
    <dbReference type="NCBI Taxonomy" id="2580412"/>
    <lineage>
        <taxon>Bacteria</taxon>
        <taxon>Pseudomonadati</taxon>
        <taxon>Pseudomonadota</taxon>
        <taxon>Gammaproteobacteria</taxon>
        <taxon>Thiotrichales</taxon>
        <taxon>Piscirickettsiaceae</taxon>
        <taxon>Thiomicrorhabdus</taxon>
    </lineage>
</organism>
<proteinExistence type="predicted"/>
<keyword evidence="3" id="KW-0050">Antiport</keyword>
<evidence type="ECO:0000313" key="12">
    <source>
        <dbReference type="Proteomes" id="UP000304864"/>
    </source>
</evidence>
<evidence type="ECO:0000256" key="5">
    <source>
        <dbReference type="ARBA" id="ARBA00022692"/>
    </source>
</evidence>
<evidence type="ECO:0000256" key="4">
    <source>
        <dbReference type="ARBA" id="ARBA00022475"/>
    </source>
</evidence>
<dbReference type="InterPro" id="IPR002528">
    <property type="entry name" value="MATE_fam"/>
</dbReference>
<keyword evidence="4" id="KW-1003">Cell membrane</keyword>
<dbReference type="PIRSF" id="PIRSF006603">
    <property type="entry name" value="DinF"/>
    <property type="match status" value="1"/>
</dbReference>
<keyword evidence="8 10" id="KW-0472">Membrane</keyword>
<keyword evidence="2" id="KW-0813">Transport</keyword>
<evidence type="ECO:0000256" key="2">
    <source>
        <dbReference type="ARBA" id="ARBA00022448"/>
    </source>
</evidence>
<protein>
    <recommendedName>
        <fullName evidence="9">Multidrug-efflux transporter</fullName>
    </recommendedName>
</protein>
<evidence type="ECO:0000256" key="10">
    <source>
        <dbReference type="SAM" id="Phobius"/>
    </source>
</evidence>
<dbReference type="RefSeq" id="WP_138564798.1">
    <property type="nucleotide sequence ID" value="NZ_CP040602.1"/>
</dbReference>
<feature type="transmembrane region" description="Helical" evidence="10">
    <location>
        <begin position="322"/>
        <end position="342"/>
    </location>
</feature>
<gene>
    <name evidence="11" type="ORF">FE785_05490</name>
</gene>
<dbReference type="InterPro" id="IPR050222">
    <property type="entry name" value="MATE_MdtK"/>
</dbReference>
<dbReference type="Proteomes" id="UP000304864">
    <property type="component" value="Chromosome"/>
</dbReference>
<dbReference type="NCBIfam" id="TIGR00797">
    <property type="entry name" value="matE"/>
    <property type="match status" value="1"/>
</dbReference>
<dbReference type="GO" id="GO:0006811">
    <property type="term" value="P:monoatomic ion transport"/>
    <property type="evidence" value="ECO:0007669"/>
    <property type="project" value="UniProtKB-KW"/>
</dbReference>
<feature type="transmembrane region" description="Helical" evidence="10">
    <location>
        <begin position="242"/>
        <end position="268"/>
    </location>
</feature>
<dbReference type="EMBL" id="CP040602">
    <property type="protein sequence ID" value="QCU90122.1"/>
    <property type="molecule type" value="Genomic_DNA"/>
</dbReference>
<feature type="transmembrane region" description="Helical" evidence="10">
    <location>
        <begin position="165"/>
        <end position="186"/>
    </location>
</feature>
<reference evidence="11 12" key="1">
    <citation type="submission" date="2019-05" db="EMBL/GenBank/DDBJ databases">
        <title>Thiomicrorhabdus sediminis sp. nov, a novel sulfur-oxidizing bacterium isolated from coastal sediment.</title>
        <authorList>
            <person name="Liu X."/>
        </authorList>
    </citation>
    <scope>NUCLEOTIDE SEQUENCE [LARGE SCALE GENOMIC DNA]</scope>
    <source>
        <strain evidence="11 12">G1</strain>
    </source>
</reference>
<feature type="transmembrane region" description="Helical" evidence="10">
    <location>
        <begin position="133"/>
        <end position="153"/>
    </location>
</feature>
<keyword evidence="7" id="KW-0406">Ion transport</keyword>
<comment type="subcellular location">
    <subcellularLocation>
        <location evidence="1">Cell inner membrane</location>
        <topology evidence="1">Multi-pass membrane protein</topology>
    </subcellularLocation>
</comment>
<name>A0A4P9K575_9GAMM</name>
<evidence type="ECO:0000256" key="6">
    <source>
        <dbReference type="ARBA" id="ARBA00022989"/>
    </source>
</evidence>
<feature type="transmembrane region" description="Helical" evidence="10">
    <location>
        <begin position="354"/>
        <end position="378"/>
    </location>
</feature>